<protein>
    <submittedName>
        <fullName evidence="3">Uncharacterized protein</fullName>
    </submittedName>
</protein>
<reference evidence="3 4" key="1">
    <citation type="submission" date="2009-01" db="EMBL/GenBank/DDBJ databases">
        <title>Complete sequence of chromosome of Methylobacterium nodulans ORS 2060.</title>
        <authorList>
            <consortium name="US DOE Joint Genome Institute"/>
            <person name="Lucas S."/>
            <person name="Copeland A."/>
            <person name="Lapidus A."/>
            <person name="Glavina del Rio T."/>
            <person name="Dalin E."/>
            <person name="Tice H."/>
            <person name="Bruce D."/>
            <person name="Goodwin L."/>
            <person name="Pitluck S."/>
            <person name="Sims D."/>
            <person name="Brettin T."/>
            <person name="Detter J.C."/>
            <person name="Han C."/>
            <person name="Larimer F."/>
            <person name="Land M."/>
            <person name="Hauser L."/>
            <person name="Kyrpides N."/>
            <person name="Ivanova N."/>
            <person name="Marx C.J."/>
            <person name="Richardson P."/>
        </authorList>
    </citation>
    <scope>NUCLEOTIDE SEQUENCE [LARGE SCALE GENOMIC DNA]</scope>
    <source>
        <strain evidence="4">LMG 21967 / CNCM I-2342 / ORS 2060</strain>
    </source>
</reference>
<evidence type="ECO:0000313" key="3">
    <source>
        <dbReference type="EMBL" id="ACL60475.1"/>
    </source>
</evidence>
<feature type="signal peptide" evidence="2">
    <location>
        <begin position="1"/>
        <end position="23"/>
    </location>
</feature>
<keyword evidence="2" id="KW-0732">Signal</keyword>
<gene>
    <name evidence="3" type="ordered locus">Mnod_5634</name>
</gene>
<name>B8IQG3_METNO</name>
<dbReference type="Proteomes" id="UP000008207">
    <property type="component" value="Chromosome"/>
</dbReference>
<proteinExistence type="predicted"/>
<feature type="chain" id="PRO_5002874294" evidence="2">
    <location>
        <begin position="24"/>
        <end position="87"/>
    </location>
</feature>
<organism evidence="3 4">
    <name type="scientific">Methylobacterium nodulans (strain LMG 21967 / CNCM I-2342 / ORS 2060)</name>
    <dbReference type="NCBI Taxonomy" id="460265"/>
    <lineage>
        <taxon>Bacteria</taxon>
        <taxon>Pseudomonadati</taxon>
        <taxon>Pseudomonadota</taxon>
        <taxon>Alphaproteobacteria</taxon>
        <taxon>Hyphomicrobiales</taxon>
        <taxon>Methylobacteriaceae</taxon>
        <taxon>Methylobacterium</taxon>
    </lineage>
</organism>
<dbReference type="HOGENOM" id="CLU_2479789_0_0_5"/>
<evidence type="ECO:0000256" key="1">
    <source>
        <dbReference type="SAM" id="MobiDB-lite"/>
    </source>
</evidence>
<keyword evidence="4" id="KW-1185">Reference proteome</keyword>
<dbReference type="KEGG" id="mno:Mnod_5634"/>
<dbReference type="AlphaFoldDB" id="B8IQG3"/>
<evidence type="ECO:0000313" key="4">
    <source>
        <dbReference type="Proteomes" id="UP000008207"/>
    </source>
</evidence>
<evidence type="ECO:0000256" key="2">
    <source>
        <dbReference type="SAM" id="SignalP"/>
    </source>
</evidence>
<feature type="region of interest" description="Disordered" evidence="1">
    <location>
        <begin position="48"/>
        <end position="69"/>
    </location>
</feature>
<sequence length="87" mass="8906">MAGDRVVAAGLILAVLTSSACLAQSAVRSTAASDMNFAYMPPKLAVAGPPSQAGVKRPEPTKGRLPDLQLGMRGGKIVRDICIGCNP</sequence>
<dbReference type="PROSITE" id="PS51257">
    <property type="entry name" value="PROKAR_LIPOPROTEIN"/>
    <property type="match status" value="1"/>
</dbReference>
<feature type="compositionally biased region" description="Basic and acidic residues" evidence="1">
    <location>
        <begin position="56"/>
        <end position="65"/>
    </location>
</feature>
<accession>B8IQG3</accession>
<dbReference type="EMBL" id="CP001349">
    <property type="protein sequence ID" value="ACL60475.1"/>
    <property type="molecule type" value="Genomic_DNA"/>
</dbReference>